<keyword evidence="8" id="KW-1185">Reference proteome</keyword>
<keyword evidence="4" id="KW-0378">Hydrolase</keyword>
<dbReference type="PANTHER" id="PTHR11010:SF117">
    <property type="entry name" value="SERINE PROTEASE 16"/>
    <property type="match status" value="1"/>
</dbReference>
<dbReference type="OrthoDB" id="3229145at2759"/>
<evidence type="ECO:0000256" key="3">
    <source>
        <dbReference type="ARBA" id="ARBA00022729"/>
    </source>
</evidence>
<evidence type="ECO:0000313" key="7">
    <source>
        <dbReference type="EMBL" id="PSR83863.1"/>
    </source>
</evidence>
<evidence type="ECO:0000256" key="1">
    <source>
        <dbReference type="ARBA" id="ARBA00011079"/>
    </source>
</evidence>
<dbReference type="Gene3D" id="3.40.50.1820">
    <property type="entry name" value="alpha/beta hydrolase"/>
    <property type="match status" value="1"/>
</dbReference>
<protein>
    <submittedName>
        <fullName evidence="7">Uncharacterized protein</fullName>
    </submittedName>
</protein>
<keyword evidence="2" id="KW-0645">Protease</keyword>
<evidence type="ECO:0000313" key="8">
    <source>
        <dbReference type="Proteomes" id="UP000186601"/>
    </source>
</evidence>
<dbReference type="PANTHER" id="PTHR11010">
    <property type="entry name" value="PROTEASE S28 PRO-X CARBOXYPEPTIDASE-RELATED"/>
    <property type="match status" value="1"/>
</dbReference>
<dbReference type="GO" id="GO:0070008">
    <property type="term" value="F:serine-type exopeptidase activity"/>
    <property type="evidence" value="ECO:0007669"/>
    <property type="project" value="InterPro"/>
</dbReference>
<dbReference type="InterPro" id="IPR008758">
    <property type="entry name" value="Peptidase_S28"/>
</dbReference>
<reference evidence="7 8" key="1">
    <citation type="submission" date="2018-02" db="EMBL/GenBank/DDBJ databases">
        <title>Genome sequence of the basidiomycete white-rot fungus Phlebia centrifuga.</title>
        <authorList>
            <person name="Granchi Z."/>
            <person name="Peng M."/>
            <person name="de Vries R.P."/>
            <person name="Hilden K."/>
            <person name="Makela M.R."/>
            <person name="Grigoriev I."/>
            <person name="Riley R."/>
        </authorList>
    </citation>
    <scope>NUCLEOTIDE SEQUENCE [LARGE SCALE GENOMIC DNA]</scope>
    <source>
        <strain evidence="7 8">FBCC195</strain>
    </source>
</reference>
<dbReference type="EMBL" id="MLYV02000550">
    <property type="protein sequence ID" value="PSR83863.1"/>
    <property type="molecule type" value="Genomic_DNA"/>
</dbReference>
<dbReference type="GO" id="GO:0006508">
    <property type="term" value="P:proteolysis"/>
    <property type="evidence" value="ECO:0007669"/>
    <property type="project" value="UniProtKB-KW"/>
</dbReference>
<accession>A0A2R6P1Z0</accession>
<comment type="caution">
    <text evidence="7">The sequence shown here is derived from an EMBL/GenBank/DDBJ whole genome shotgun (WGS) entry which is preliminary data.</text>
</comment>
<sequence>MLSLKPAFLLLLGSLVSQDAFAFSGSNHVQLLGPQSVNLWKLDNTHSLPKAPYQTDFATEGSVSVQVPLRGSLPYFPTRWFEQPLDHFSNSSETFKQRYWINTRHYEAGSGAPVIVIDGGETSGEDRLPFLDTGIADILANATGGIGVVLEHR</sequence>
<evidence type="ECO:0000256" key="6">
    <source>
        <dbReference type="SAM" id="SignalP"/>
    </source>
</evidence>
<keyword evidence="3 6" id="KW-0732">Signal</keyword>
<dbReference type="Proteomes" id="UP000186601">
    <property type="component" value="Unassembled WGS sequence"/>
</dbReference>
<gene>
    <name evidence="7" type="ORF">PHLCEN_2v5572</name>
</gene>
<proteinExistence type="inferred from homology"/>
<feature type="signal peptide" evidence="6">
    <location>
        <begin position="1"/>
        <end position="22"/>
    </location>
</feature>
<dbReference type="AlphaFoldDB" id="A0A2R6P1Z0"/>
<feature type="chain" id="PRO_5015326475" evidence="6">
    <location>
        <begin position="23"/>
        <end position="153"/>
    </location>
</feature>
<dbReference type="InterPro" id="IPR029058">
    <property type="entry name" value="AB_hydrolase_fold"/>
</dbReference>
<dbReference type="Pfam" id="PF05577">
    <property type="entry name" value="Peptidase_S28"/>
    <property type="match status" value="1"/>
</dbReference>
<evidence type="ECO:0000256" key="2">
    <source>
        <dbReference type="ARBA" id="ARBA00022670"/>
    </source>
</evidence>
<evidence type="ECO:0000256" key="5">
    <source>
        <dbReference type="ARBA" id="ARBA00023180"/>
    </source>
</evidence>
<keyword evidence="5" id="KW-0325">Glycoprotein</keyword>
<comment type="similarity">
    <text evidence="1">Belongs to the peptidase S28 family.</text>
</comment>
<name>A0A2R6P1Z0_9APHY</name>
<dbReference type="GO" id="GO:0008239">
    <property type="term" value="F:dipeptidyl-peptidase activity"/>
    <property type="evidence" value="ECO:0007669"/>
    <property type="project" value="TreeGrafter"/>
</dbReference>
<organism evidence="7 8">
    <name type="scientific">Hermanssonia centrifuga</name>
    <dbReference type="NCBI Taxonomy" id="98765"/>
    <lineage>
        <taxon>Eukaryota</taxon>
        <taxon>Fungi</taxon>
        <taxon>Dikarya</taxon>
        <taxon>Basidiomycota</taxon>
        <taxon>Agaricomycotina</taxon>
        <taxon>Agaricomycetes</taxon>
        <taxon>Polyporales</taxon>
        <taxon>Meruliaceae</taxon>
        <taxon>Hermanssonia</taxon>
    </lineage>
</organism>
<evidence type="ECO:0000256" key="4">
    <source>
        <dbReference type="ARBA" id="ARBA00022801"/>
    </source>
</evidence>